<dbReference type="GO" id="GO:0000403">
    <property type="term" value="F:Y-form DNA binding"/>
    <property type="evidence" value="ECO:0007669"/>
    <property type="project" value="TreeGrafter"/>
</dbReference>
<dbReference type="EMBL" id="ML996117">
    <property type="protein sequence ID" value="KAF2737332.1"/>
    <property type="molecule type" value="Genomic_DNA"/>
</dbReference>
<evidence type="ECO:0000256" key="1">
    <source>
        <dbReference type="SAM" id="MobiDB-lite"/>
    </source>
</evidence>
<keyword evidence="4" id="KW-1185">Reference proteome</keyword>
<dbReference type="GO" id="GO:0070336">
    <property type="term" value="F:flap-structured DNA binding"/>
    <property type="evidence" value="ECO:0007669"/>
    <property type="project" value="TreeGrafter"/>
</dbReference>
<dbReference type="PANTHER" id="PTHR28072:SF1">
    <property type="entry name" value="CRUCIFORM CUTTING ENDONUCLEASE 1, MITOCHONDRIAL-RELATED"/>
    <property type="match status" value="1"/>
</dbReference>
<dbReference type="Pfam" id="PF09159">
    <property type="entry name" value="Ydc2-catalyt"/>
    <property type="match status" value="1"/>
</dbReference>
<feature type="region of interest" description="Disordered" evidence="1">
    <location>
        <begin position="370"/>
        <end position="397"/>
    </location>
</feature>
<evidence type="ECO:0000313" key="3">
    <source>
        <dbReference type="EMBL" id="KAF2737332.1"/>
    </source>
</evidence>
<dbReference type="InterPro" id="IPR036397">
    <property type="entry name" value="RNaseH_sf"/>
</dbReference>
<comment type="caution">
    <text evidence="3">The sequence shown here is derived from an EMBL/GenBank/DDBJ whole genome shotgun (WGS) entry which is preliminary data.</text>
</comment>
<organism evidence="3 4">
    <name type="scientific">Polyplosphaeria fusca</name>
    <dbReference type="NCBI Taxonomy" id="682080"/>
    <lineage>
        <taxon>Eukaryota</taxon>
        <taxon>Fungi</taxon>
        <taxon>Dikarya</taxon>
        <taxon>Ascomycota</taxon>
        <taxon>Pezizomycotina</taxon>
        <taxon>Dothideomycetes</taxon>
        <taxon>Pleosporomycetidae</taxon>
        <taxon>Pleosporales</taxon>
        <taxon>Tetraplosphaeriaceae</taxon>
        <taxon>Polyplosphaeria</taxon>
    </lineage>
</organism>
<reference evidence="3" key="1">
    <citation type="journal article" date="2020" name="Stud. Mycol.">
        <title>101 Dothideomycetes genomes: a test case for predicting lifestyles and emergence of pathogens.</title>
        <authorList>
            <person name="Haridas S."/>
            <person name="Albert R."/>
            <person name="Binder M."/>
            <person name="Bloem J."/>
            <person name="Labutti K."/>
            <person name="Salamov A."/>
            <person name="Andreopoulos B."/>
            <person name="Baker S."/>
            <person name="Barry K."/>
            <person name="Bills G."/>
            <person name="Bluhm B."/>
            <person name="Cannon C."/>
            <person name="Castanera R."/>
            <person name="Culley D."/>
            <person name="Daum C."/>
            <person name="Ezra D."/>
            <person name="Gonzalez J."/>
            <person name="Henrissat B."/>
            <person name="Kuo A."/>
            <person name="Liang C."/>
            <person name="Lipzen A."/>
            <person name="Lutzoni F."/>
            <person name="Magnuson J."/>
            <person name="Mondo S."/>
            <person name="Nolan M."/>
            <person name="Ohm R."/>
            <person name="Pangilinan J."/>
            <person name="Park H.-J."/>
            <person name="Ramirez L."/>
            <person name="Alfaro M."/>
            <person name="Sun H."/>
            <person name="Tritt A."/>
            <person name="Yoshinaga Y."/>
            <person name="Zwiers L.-H."/>
            <person name="Turgeon B."/>
            <person name="Goodwin S."/>
            <person name="Spatafora J."/>
            <person name="Crous P."/>
            <person name="Grigoriev I."/>
        </authorList>
    </citation>
    <scope>NUCLEOTIDE SEQUENCE</scope>
    <source>
        <strain evidence="3">CBS 125425</strain>
    </source>
</reference>
<protein>
    <submittedName>
        <fullName evidence="3">Ribonuclease H-like protein</fullName>
    </submittedName>
</protein>
<proteinExistence type="predicted"/>
<name>A0A9P4R5V8_9PLEO</name>
<dbReference type="GO" id="GO:0000402">
    <property type="term" value="F:crossed form four-way junction DNA binding"/>
    <property type="evidence" value="ECO:0007669"/>
    <property type="project" value="TreeGrafter"/>
</dbReference>
<sequence>MAPKSRIPTVKSIQSLLNRIGSATSGKREIIVNRLSRDLERPRIWTTETGNRSKRILSIDMGIKNLAFCVANVKRGIGSQGLEMSLEAWRRLNVTEEVLQIAQQHSSDEVDLDAVVDGEPEDPFTPSALSLMAYKVVKQTLLTYDPDIILIERQRWRSSGGSAIQQWTVRVNTFEGMLWAILTALRAEAGAMKSTNGGLDKQYQVFGVDPKRVGNFWVGDDVRMTASKVPKQIQDEEAAATDEELGNVTVKKAKVPSRGKVEKRAKIELVRSWLSPKDARATINATLGLDMDSLDFEVSPIAFKFSEEAQATRHALCSPLSVSERRSRKKAGTLDVTKLDDVADCLLQATAFVAWEENRGAVKKYWDRLSSGAEDEGGSPGKTPESAPAAGKRRRKS</sequence>
<dbReference type="GO" id="GO:0005739">
    <property type="term" value="C:mitochondrion"/>
    <property type="evidence" value="ECO:0007669"/>
    <property type="project" value="TreeGrafter"/>
</dbReference>
<evidence type="ECO:0000313" key="4">
    <source>
        <dbReference type="Proteomes" id="UP000799444"/>
    </source>
</evidence>
<dbReference type="PANTHER" id="PTHR28072">
    <property type="entry name" value="CRUCIFORM CUTTING ENDONUCLEASE 1, MITOCHONDRIAL-RELATED"/>
    <property type="match status" value="1"/>
</dbReference>
<dbReference type="GO" id="GO:0004520">
    <property type="term" value="F:DNA endonuclease activity"/>
    <property type="evidence" value="ECO:0007669"/>
    <property type="project" value="TreeGrafter"/>
</dbReference>
<dbReference type="Gene3D" id="3.30.420.10">
    <property type="entry name" value="Ribonuclease H-like superfamily/Ribonuclease H"/>
    <property type="match status" value="1"/>
</dbReference>
<gene>
    <name evidence="3" type="ORF">EJ04DRAFT_550706</name>
</gene>
<dbReference type="InterPro" id="IPR012337">
    <property type="entry name" value="RNaseH-like_sf"/>
</dbReference>
<dbReference type="CDD" id="cd16963">
    <property type="entry name" value="CCE1"/>
    <property type="match status" value="1"/>
</dbReference>
<evidence type="ECO:0000259" key="2">
    <source>
        <dbReference type="Pfam" id="PF09159"/>
    </source>
</evidence>
<dbReference type="OrthoDB" id="5552842at2759"/>
<dbReference type="AlphaFoldDB" id="A0A9P4R5V8"/>
<dbReference type="InterPro" id="IPR039197">
    <property type="entry name" value="Mrs1/Cce1"/>
</dbReference>
<dbReference type="Proteomes" id="UP000799444">
    <property type="component" value="Unassembled WGS sequence"/>
</dbReference>
<feature type="domain" description="Mitochondrial resolvase Ydc2 catalytic" evidence="2">
    <location>
        <begin position="56"/>
        <end position="359"/>
    </location>
</feature>
<dbReference type="SUPFAM" id="SSF53098">
    <property type="entry name" value="Ribonuclease H-like"/>
    <property type="match status" value="1"/>
</dbReference>
<dbReference type="InterPro" id="IPR015242">
    <property type="entry name" value="Ydc2_cat"/>
</dbReference>
<accession>A0A9P4R5V8</accession>